<dbReference type="GO" id="GO:0042781">
    <property type="term" value="F:3'-tRNA processing endoribonuclease activity"/>
    <property type="evidence" value="ECO:0007669"/>
    <property type="project" value="TreeGrafter"/>
</dbReference>
<dbReference type="PANTHER" id="PTHR46018">
    <property type="entry name" value="ZINC PHOSPHODIESTERASE ELAC PROTEIN 1"/>
    <property type="match status" value="1"/>
</dbReference>
<gene>
    <name evidence="3" type="ORF">ASZ90_016386</name>
</gene>
<dbReference type="EMBL" id="LNQE01001719">
    <property type="protein sequence ID" value="KUG13360.1"/>
    <property type="molecule type" value="Genomic_DNA"/>
</dbReference>
<dbReference type="InterPro" id="IPR036866">
    <property type="entry name" value="RibonucZ/Hydroxyglut_hydro"/>
</dbReference>
<organism evidence="3">
    <name type="scientific">hydrocarbon metagenome</name>
    <dbReference type="NCBI Taxonomy" id="938273"/>
    <lineage>
        <taxon>unclassified sequences</taxon>
        <taxon>metagenomes</taxon>
        <taxon>ecological metagenomes</taxon>
    </lineage>
</organism>
<proteinExistence type="predicted"/>
<protein>
    <submittedName>
        <fullName evidence="3">Putative hydrolase</fullName>
    </submittedName>
</protein>
<comment type="caution">
    <text evidence="3">The sequence shown here is derived from an EMBL/GenBank/DDBJ whole genome shotgun (WGS) entry which is preliminary data.</text>
</comment>
<feature type="domain" description="Metallo-beta-lactamase" evidence="2">
    <location>
        <begin position="266"/>
        <end position="392"/>
    </location>
</feature>
<dbReference type="InterPro" id="IPR001279">
    <property type="entry name" value="Metallo-B-lactamas"/>
</dbReference>
<accession>A0A0W8EXN1</accession>
<dbReference type="InterPro" id="IPR044094">
    <property type="entry name" value="AtsA-like_MBL-fold"/>
</dbReference>
<evidence type="ECO:0000313" key="3">
    <source>
        <dbReference type="EMBL" id="KUG13360.1"/>
    </source>
</evidence>
<keyword evidence="1 3" id="KW-0378">Hydrolase</keyword>
<dbReference type="SUPFAM" id="SSF56281">
    <property type="entry name" value="Metallo-hydrolase/oxidoreductase"/>
    <property type="match status" value="1"/>
</dbReference>
<sequence>MRLRSAGIPCILIALLLGCIIVAGNITTPESPAYELKRPGNVQSTAVILPPFGGNYNTQLVLLGTTGGVGWWADTTRASSSSALLVGDTIYIIDLGQGSTARLAEAFVRNDFVFAKGGRIENGSSISLQKVRAVFFTHLHQDHTADYPAFLLIGPGAGLGMHTNPVTQKTDIVPVKIFGPGSRGELEADKTNYLNRSGTIVETYDGQTSPGLRQMTSLIWQAYAQTINDMTLDNGYPDFTRLVTITEIGGSGPGDIPIPADVPDPNADTCPAMEPFEVYSDENIRVTAILVNHSQVYPSFAYRFDTPDCSIVFSGDTGIVTNGNLQRLAHGADILVHEVIDEAWIDVKFGTPAEGTQMAALKTHMQNSHTKISDVGRIAEECNVSTLVLNHIVPGNTPKMRLMQAQQNFSGKLIVGEDLMRIGIRKFGRAW</sequence>
<dbReference type="PANTHER" id="PTHR46018:SF2">
    <property type="entry name" value="ZINC PHOSPHODIESTERASE ELAC PROTEIN 1"/>
    <property type="match status" value="1"/>
</dbReference>
<dbReference type="CDD" id="cd07719">
    <property type="entry name" value="arylsulfatase_AtsA-like_MBL-fold"/>
    <property type="match status" value="1"/>
</dbReference>
<dbReference type="Pfam" id="PF12706">
    <property type="entry name" value="Lactamase_B_2"/>
    <property type="match status" value="1"/>
</dbReference>
<reference evidence="3" key="1">
    <citation type="journal article" date="2015" name="Proc. Natl. Acad. Sci. U.S.A.">
        <title>Networks of energetic and metabolic interactions define dynamics in microbial communities.</title>
        <authorList>
            <person name="Embree M."/>
            <person name="Liu J.K."/>
            <person name="Al-Bassam M.M."/>
            <person name="Zengler K."/>
        </authorList>
    </citation>
    <scope>NUCLEOTIDE SEQUENCE</scope>
</reference>
<dbReference type="Gene3D" id="3.60.15.10">
    <property type="entry name" value="Ribonuclease Z/Hydroxyacylglutathione hydrolase-like"/>
    <property type="match status" value="1"/>
</dbReference>
<dbReference type="PROSITE" id="PS51257">
    <property type="entry name" value="PROKAR_LIPOPROTEIN"/>
    <property type="match status" value="1"/>
</dbReference>
<name>A0A0W8EXN1_9ZZZZ</name>
<dbReference type="AlphaFoldDB" id="A0A0W8EXN1"/>
<evidence type="ECO:0000256" key="1">
    <source>
        <dbReference type="ARBA" id="ARBA00022801"/>
    </source>
</evidence>
<evidence type="ECO:0000259" key="2">
    <source>
        <dbReference type="Pfam" id="PF12706"/>
    </source>
</evidence>